<keyword evidence="4" id="KW-0067">ATP-binding</keyword>
<keyword evidence="2" id="KW-0472">Membrane</keyword>
<dbReference type="Gene3D" id="3.40.50.300">
    <property type="entry name" value="P-loop containing nucleotide triphosphate hydrolases"/>
    <property type="match status" value="1"/>
</dbReference>
<proteinExistence type="predicted"/>
<evidence type="ECO:0000256" key="6">
    <source>
        <dbReference type="ARBA" id="ARBA00037066"/>
    </source>
</evidence>
<keyword evidence="5" id="KW-1278">Translocase</keyword>
<gene>
    <name evidence="8" type="ORF">AAV94_02935</name>
</gene>
<accession>A0A0U1Q2S2</accession>
<dbReference type="InterPro" id="IPR003593">
    <property type="entry name" value="AAA+_ATPase"/>
</dbReference>
<dbReference type="AlphaFoldDB" id="A0A0U1Q2S2"/>
<comment type="function">
    <text evidence="6">Part of the ABC transporter complex HmuTUV involved in hemin import. Responsible for energy coupling to the transport system.</text>
</comment>
<evidence type="ECO:0000259" key="7">
    <source>
        <dbReference type="PROSITE" id="PS50893"/>
    </source>
</evidence>
<keyword evidence="1" id="KW-0813">Transport</keyword>
<keyword evidence="2" id="KW-1003">Cell membrane</keyword>
<evidence type="ECO:0000256" key="5">
    <source>
        <dbReference type="ARBA" id="ARBA00022967"/>
    </source>
</evidence>
<evidence type="ECO:0000313" key="8">
    <source>
        <dbReference type="EMBL" id="KKW68935.1"/>
    </source>
</evidence>
<evidence type="ECO:0000256" key="4">
    <source>
        <dbReference type="ARBA" id="ARBA00022840"/>
    </source>
</evidence>
<dbReference type="STRING" id="1610491.AAV94_02935"/>
<dbReference type="InterPro" id="IPR027417">
    <property type="entry name" value="P-loop_NTPase"/>
</dbReference>
<organism evidence="8 9">
    <name type="scientific">Lampropedia cohaerens</name>
    <dbReference type="NCBI Taxonomy" id="1610491"/>
    <lineage>
        <taxon>Bacteria</taxon>
        <taxon>Pseudomonadati</taxon>
        <taxon>Pseudomonadota</taxon>
        <taxon>Betaproteobacteria</taxon>
        <taxon>Burkholderiales</taxon>
        <taxon>Comamonadaceae</taxon>
        <taxon>Lampropedia</taxon>
    </lineage>
</organism>
<dbReference type="Pfam" id="PF00005">
    <property type="entry name" value="ABC_tran"/>
    <property type="match status" value="1"/>
</dbReference>
<dbReference type="SUPFAM" id="SSF52540">
    <property type="entry name" value="P-loop containing nucleoside triphosphate hydrolases"/>
    <property type="match status" value="1"/>
</dbReference>
<dbReference type="PANTHER" id="PTHR42794:SF1">
    <property type="entry name" value="HEMIN IMPORT ATP-BINDING PROTEIN HMUV"/>
    <property type="match status" value="1"/>
</dbReference>
<comment type="caution">
    <text evidence="8">The sequence shown here is derived from an EMBL/GenBank/DDBJ whole genome shotgun (WGS) entry which is preliminary data.</text>
</comment>
<dbReference type="EMBL" id="LBNQ01000012">
    <property type="protein sequence ID" value="KKW68935.1"/>
    <property type="molecule type" value="Genomic_DNA"/>
</dbReference>
<dbReference type="PANTHER" id="PTHR42794">
    <property type="entry name" value="HEMIN IMPORT ATP-BINDING PROTEIN HMUV"/>
    <property type="match status" value="1"/>
</dbReference>
<evidence type="ECO:0000256" key="2">
    <source>
        <dbReference type="ARBA" id="ARBA00022475"/>
    </source>
</evidence>
<dbReference type="Proteomes" id="UP000050580">
    <property type="component" value="Unassembled WGS sequence"/>
</dbReference>
<dbReference type="PROSITE" id="PS00211">
    <property type="entry name" value="ABC_TRANSPORTER_1"/>
    <property type="match status" value="1"/>
</dbReference>
<keyword evidence="3" id="KW-0547">Nucleotide-binding</keyword>
<name>A0A0U1Q2S2_9BURK</name>
<sequence>MRLEQLCVDLGAHRAIAHADVALRRGRWTSIVGPNGAGKSTLLKAMAGLLPVQGQVLLLDQPLTAMSARQRARTVAWLGQQEPVLDTLTAYDTVMLGRLPYQSWLAMPSATDVQAVRAAMQACHVWQLRARTLTQLSGGERQRVLLARVLAVQAPVVLMDEPLAGLDPPHQTQWLLDMRAQVAAGTTLVTVLHEISMALQADDLLVLRHGRIVHHGPCGHVATRRAVEAVFEHRIAICQVQGQWTSIARLPGAEVHADAANQ</sequence>
<dbReference type="InterPro" id="IPR003439">
    <property type="entry name" value="ABC_transporter-like_ATP-bd"/>
</dbReference>
<dbReference type="GO" id="GO:0005524">
    <property type="term" value="F:ATP binding"/>
    <property type="evidence" value="ECO:0007669"/>
    <property type="project" value="UniProtKB-KW"/>
</dbReference>
<reference evidence="8 9" key="1">
    <citation type="submission" date="2015-05" db="EMBL/GenBank/DDBJ databases">
        <title>Draft genome sequence of Lampropedia sp. CT6, isolated from the microbial mat of a hot water spring, located at Manikaran, India.</title>
        <authorList>
            <person name="Tripathi C."/>
            <person name="Rani P."/>
            <person name="Mahato N.K."/>
            <person name="Lal R."/>
        </authorList>
    </citation>
    <scope>NUCLEOTIDE SEQUENCE [LARGE SCALE GENOMIC DNA]</scope>
    <source>
        <strain evidence="8 9">CT6</strain>
    </source>
</reference>
<dbReference type="SMART" id="SM00382">
    <property type="entry name" value="AAA"/>
    <property type="match status" value="1"/>
</dbReference>
<protein>
    <submittedName>
        <fullName evidence="8">ABC transporter</fullName>
    </submittedName>
</protein>
<feature type="domain" description="ABC transporter" evidence="7">
    <location>
        <begin position="1"/>
        <end position="234"/>
    </location>
</feature>
<keyword evidence="9" id="KW-1185">Reference proteome</keyword>
<dbReference type="InterPro" id="IPR017871">
    <property type="entry name" value="ABC_transporter-like_CS"/>
</dbReference>
<evidence type="ECO:0000256" key="3">
    <source>
        <dbReference type="ARBA" id="ARBA00022741"/>
    </source>
</evidence>
<dbReference type="PROSITE" id="PS50893">
    <property type="entry name" value="ABC_TRANSPORTER_2"/>
    <property type="match status" value="1"/>
</dbReference>
<evidence type="ECO:0000313" key="9">
    <source>
        <dbReference type="Proteomes" id="UP000050580"/>
    </source>
</evidence>
<evidence type="ECO:0000256" key="1">
    <source>
        <dbReference type="ARBA" id="ARBA00022448"/>
    </source>
</evidence>
<dbReference type="CDD" id="cd03214">
    <property type="entry name" value="ABC_Iron-Siderophores_B12_Hemin"/>
    <property type="match status" value="1"/>
</dbReference>
<dbReference type="GO" id="GO:0016887">
    <property type="term" value="F:ATP hydrolysis activity"/>
    <property type="evidence" value="ECO:0007669"/>
    <property type="project" value="InterPro"/>
</dbReference>